<dbReference type="KEGG" id="crw:CROST_037950"/>
<organism evidence="1 2">
    <name type="scientific">Clostridium felsineum</name>
    <dbReference type="NCBI Taxonomy" id="36839"/>
    <lineage>
        <taxon>Bacteria</taxon>
        <taxon>Bacillati</taxon>
        <taxon>Bacillota</taxon>
        <taxon>Clostridia</taxon>
        <taxon>Eubacteriales</taxon>
        <taxon>Clostridiaceae</taxon>
        <taxon>Clostridium</taxon>
    </lineage>
</organism>
<sequence>MSTILMKNKNIFFREELNGQALVYSKFLSEEFLNETSSLIYKSINGKNSYDDIVEIVKNEYKDVDVNEIEKDVYDCLYMFKNLRLINWEGKLDEKMEATTQGYQFKAAGEREYKNISLFIKEKYKQQGDKVISFIPYDDMRYYNDFQVRTRNFNFSELHFISERNDDITSLISVLNFKPNDSTVSLGLIIADKECMDDLESNYKSVEQILKDNGKRKIKINIVEDRMKKPLLDFIEKIGFEKEAVLEKEYNGVDIHSFRKFL</sequence>
<dbReference type="STRING" id="84029.CROST_04790"/>
<dbReference type="RefSeq" id="WP_077835310.1">
    <property type="nucleotide sequence ID" value="NZ_CP096983.1"/>
</dbReference>
<dbReference type="InterPro" id="IPR008792">
    <property type="entry name" value="PQQD"/>
</dbReference>
<dbReference type="Gene3D" id="1.10.10.1150">
    <property type="entry name" value="Coenzyme PQQ synthesis protein D (PqqD)"/>
    <property type="match status" value="1"/>
</dbReference>
<evidence type="ECO:0000313" key="2">
    <source>
        <dbReference type="Proteomes" id="UP000190951"/>
    </source>
</evidence>
<dbReference type="Proteomes" id="UP000190951">
    <property type="component" value="Chromosome"/>
</dbReference>
<accession>A0A1S8LSA5</accession>
<dbReference type="EMBL" id="CP096983">
    <property type="protein sequence ID" value="URZ13045.1"/>
    <property type="molecule type" value="Genomic_DNA"/>
</dbReference>
<protein>
    <submittedName>
        <fullName evidence="1">Uncharacterized protein</fullName>
    </submittedName>
</protein>
<dbReference type="AlphaFoldDB" id="A0A1S8LSA5"/>
<dbReference type="InterPro" id="IPR041881">
    <property type="entry name" value="PqqD_sf"/>
</dbReference>
<reference evidence="1 2" key="1">
    <citation type="submission" date="2022-04" db="EMBL/GenBank/DDBJ databases">
        <title>Genome sequence of C. roseum typestrain.</title>
        <authorList>
            <person name="Poehlein A."/>
            <person name="Schoch T."/>
            <person name="Duerre P."/>
            <person name="Daniel R."/>
        </authorList>
    </citation>
    <scope>NUCLEOTIDE SEQUENCE [LARGE SCALE GENOMIC DNA]</scope>
    <source>
        <strain evidence="1 2">DSM 7320</strain>
    </source>
</reference>
<evidence type="ECO:0000313" key="1">
    <source>
        <dbReference type="EMBL" id="URZ13045.1"/>
    </source>
</evidence>
<name>A0A1S8LSA5_9CLOT</name>
<dbReference type="Pfam" id="PF05402">
    <property type="entry name" value="PqqD"/>
    <property type="match status" value="1"/>
</dbReference>
<keyword evidence="2" id="KW-1185">Reference proteome</keyword>
<gene>
    <name evidence="1" type="ORF">CROST_037950</name>
</gene>
<proteinExistence type="predicted"/>